<dbReference type="SUPFAM" id="SSF69304">
    <property type="entry name" value="Tricorn protease N-terminal domain"/>
    <property type="match status" value="1"/>
</dbReference>
<accession>A0A5C7EZ84</accession>
<keyword evidence="4" id="KW-1185">Reference proteome</keyword>
<dbReference type="PANTHER" id="PTHR42776:SF27">
    <property type="entry name" value="DIPEPTIDYL PEPTIDASE FAMILY MEMBER 6"/>
    <property type="match status" value="1"/>
</dbReference>
<dbReference type="InterPro" id="IPR029058">
    <property type="entry name" value="AB_hydrolase_fold"/>
</dbReference>
<name>A0A5C7EZ84_9BACI</name>
<evidence type="ECO:0000313" key="3">
    <source>
        <dbReference type="EMBL" id="WWD78810.1"/>
    </source>
</evidence>
<dbReference type="EMBL" id="CP144914">
    <property type="protein sequence ID" value="WWD78810.1"/>
    <property type="molecule type" value="Genomic_DNA"/>
</dbReference>
<dbReference type="SUPFAM" id="SSF53474">
    <property type="entry name" value="alpha/beta-Hydrolases"/>
    <property type="match status" value="1"/>
</dbReference>
<dbReference type="Proteomes" id="UP000321816">
    <property type="component" value="Chromosome"/>
</dbReference>
<dbReference type="Pfam" id="PF00326">
    <property type="entry name" value="Peptidase_S9"/>
    <property type="match status" value="1"/>
</dbReference>
<feature type="domain" description="Peptidase S9 prolyl oligopeptidase catalytic" evidence="2">
    <location>
        <begin position="385"/>
        <end position="591"/>
    </location>
</feature>
<gene>
    <name evidence="3" type="ORF">FTX54_010260</name>
</gene>
<keyword evidence="1 3" id="KW-0378">Hydrolase</keyword>
<evidence type="ECO:0000313" key="4">
    <source>
        <dbReference type="Proteomes" id="UP000321816"/>
    </source>
</evidence>
<dbReference type="Gene3D" id="2.120.10.30">
    <property type="entry name" value="TolB, C-terminal domain"/>
    <property type="match status" value="1"/>
</dbReference>
<dbReference type="InterPro" id="IPR001375">
    <property type="entry name" value="Peptidase_S9_cat"/>
</dbReference>
<dbReference type="KEGG" id="ahal:FTX54_010260"/>
<organism evidence="3 4">
    <name type="scientific">Alkalicoccus halolimnae</name>
    <dbReference type="NCBI Taxonomy" id="1667239"/>
    <lineage>
        <taxon>Bacteria</taxon>
        <taxon>Bacillati</taxon>
        <taxon>Bacillota</taxon>
        <taxon>Bacilli</taxon>
        <taxon>Bacillales</taxon>
        <taxon>Bacillaceae</taxon>
        <taxon>Alkalicoccus</taxon>
    </lineage>
</organism>
<evidence type="ECO:0000256" key="1">
    <source>
        <dbReference type="ARBA" id="ARBA00022801"/>
    </source>
</evidence>
<sequence>MMDFAERTVAQFFTTYAIENFTVSTDESRLLFSTNLNGKMNIWAMDLPGGFPYLFAQTEQSAQFLKEDNSKTFVLTALDEDGNENSQLQVLPYEGGLPHPLFAAEKEEKHFFQELREDGTLYYATSRENPAFLSGYRYHLDDGTSEKLYEGTKGATFMNAVSPDGSKVVVGELRANTHIASYIVEKGNWTPLSDNPDTGHVIGDAVFVSDTKLYMITNENSEFSGIASFDISTGKKEEVLSLPEESITSLKWNKENAELYFTSEQGVEDRLYRWKPEEGSSPVNMHAPVSVIEQLSVSDLGNIYVLGMHADEPFNIYCFRGQEWHKITENRVLGVPRKDMIRPEVVHYETFDGMMIESLWFKPEKANGYVIFWPHGGPQAAERKQFRAMFQSFLNEGYAIFAPNFRGSTGYGASFTKLVEQDWGEGPRLDCKAGIEWLFNSGRCDRDKLFLVGGSYGGYMALLLAGRHAEYFRAVVDIFGVSNLFTFMESVPDHWKPIMEQWLGDPVKDKTRLEKDSPITYLASMTKPMLVIQGANDPRVVKEESDQIVEALLEQGTHVEYLVLDDEGHGFSKKENEIRVYERMLSFLKEHQAH</sequence>
<dbReference type="InterPro" id="IPR011042">
    <property type="entry name" value="6-blade_b-propeller_TolB-like"/>
</dbReference>
<dbReference type="PANTHER" id="PTHR42776">
    <property type="entry name" value="SERINE PEPTIDASE S9 FAMILY MEMBER"/>
    <property type="match status" value="1"/>
</dbReference>
<reference evidence="3 4" key="1">
    <citation type="submission" date="2024-01" db="EMBL/GenBank/DDBJ databases">
        <title>Complete Genome Sequence of Alkalicoccus halolimnae BZ-SZ-XJ29T, a Moderately Halophilic Bacterium Isolated from a Salt Lake.</title>
        <authorList>
            <person name="Zhao B."/>
        </authorList>
    </citation>
    <scope>NUCLEOTIDE SEQUENCE [LARGE SCALE GENOMIC DNA]</scope>
    <source>
        <strain evidence="3 4">BZ-SZ-XJ29</strain>
    </source>
</reference>
<dbReference type="RefSeq" id="WP_147805301.1">
    <property type="nucleotide sequence ID" value="NZ_CP144914.1"/>
</dbReference>
<dbReference type="EC" id="3.4.-.-" evidence="3"/>
<dbReference type="OrthoDB" id="108903at2"/>
<dbReference type="GO" id="GO:0006508">
    <property type="term" value="P:proteolysis"/>
    <property type="evidence" value="ECO:0007669"/>
    <property type="project" value="InterPro"/>
</dbReference>
<proteinExistence type="predicted"/>
<dbReference type="AlphaFoldDB" id="A0A5C7EZ84"/>
<dbReference type="Gene3D" id="3.40.50.1820">
    <property type="entry name" value="alpha/beta hydrolase"/>
    <property type="match status" value="1"/>
</dbReference>
<evidence type="ECO:0000259" key="2">
    <source>
        <dbReference type="Pfam" id="PF00326"/>
    </source>
</evidence>
<protein>
    <submittedName>
        <fullName evidence="3">S9 family peptidase</fullName>
        <ecNumber evidence="3">3.4.-.-</ecNumber>
    </submittedName>
</protein>
<dbReference type="GO" id="GO:0004252">
    <property type="term" value="F:serine-type endopeptidase activity"/>
    <property type="evidence" value="ECO:0007669"/>
    <property type="project" value="TreeGrafter"/>
</dbReference>